<dbReference type="InterPro" id="IPR011990">
    <property type="entry name" value="TPR-like_helical_dom_sf"/>
</dbReference>
<gene>
    <name evidence="6" type="primary">Ttc9c</name>
    <name evidence="6" type="ORF">Anas_10734</name>
</gene>
<comment type="catalytic activity">
    <reaction evidence="1">
        <text>[protein]-peptidylproline (omega=180) = [protein]-peptidylproline (omega=0)</text>
        <dbReference type="Rhea" id="RHEA:16237"/>
        <dbReference type="Rhea" id="RHEA-COMP:10747"/>
        <dbReference type="Rhea" id="RHEA-COMP:10748"/>
        <dbReference type="ChEBI" id="CHEBI:83833"/>
        <dbReference type="ChEBI" id="CHEBI:83834"/>
        <dbReference type="EC" id="5.2.1.8"/>
    </reaction>
</comment>
<organism evidence="6 7">
    <name type="scientific">Armadillidium nasatum</name>
    <dbReference type="NCBI Taxonomy" id="96803"/>
    <lineage>
        <taxon>Eukaryota</taxon>
        <taxon>Metazoa</taxon>
        <taxon>Ecdysozoa</taxon>
        <taxon>Arthropoda</taxon>
        <taxon>Crustacea</taxon>
        <taxon>Multicrustacea</taxon>
        <taxon>Malacostraca</taxon>
        <taxon>Eumalacostraca</taxon>
        <taxon>Peracarida</taxon>
        <taxon>Isopoda</taxon>
        <taxon>Oniscidea</taxon>
        <taxon>Crinocheta</taxon>
        <taxon>Armadillidiidae</taxon>
        <taxon>Armadillidium</taxon>
    </lineage>
</organism>
<accession>A0A5N5SYU3</accession>
<dbReference type="AlphaFoldDB" id="A0A5N5SYU3"/>
<sequence length="156" mass="17967">MNMDKVREASKEEAIESKFEKAKELKLKGNEFFKSQNFKKALYQYHSALMYLKGVECDINPSVPFGETLKLSAEKEDNINVLNAEIQNNLAACFLKQNPIKYNRILECCKEAIKRQPDNLKATYRMALAYYHLKDYDKARDSILEANRIASGEVST</sequence>
<protein>
    <recommendedName>
        <fullName evidence="2">peptidylprolyl isomerase</fullName>
        <ecNumber evidence="2">5.2.1.8</ecNumber>
    </recommendedName>
    <alternativeName>
        <fullName evidence="5">Rotamase</fullName>
    </alternativeName>
</protein>
<proteinExistence type="predicted"/>
<dbReference type="PANTHER" id="PTHR46512:SF9">
    <property type="entry name" value="PEPTIDYLPROLYL ISOMERASE"/>
    <property type="match status" value="1"/>
</dbReference>
<name>A0A5N5SYU3_9CRUS</name>
<evidence type="ECO:0000256" key="4">
    <source>
        <dbReference type="ARBA" id="ARBA00023235"/>
    </source>
</evidence>
<dbReference type="GO" id="GO:0003755">
    <property type="term" value="F:peptidyl-prolyl cis-trans isomerase activity"/>
    <property type="evidence" value="ECO:0007669"/>
    <property type="project" value="UniProtKB-EC"/>
</dbReference>
<dbReference type="PANTHER" id="PTHR46512">
    <property type="entry name" value="PEPTIDYLPROLYL ISOMERASE"/>
    <property type="match status" value="1"/>
</dbReference>
<evidence type="ECO:0000313" key="7">
    <source>
        <dbReference type="Proteomes" id="UP000326759"/>
    </source>
</evidence>
<dbReference type="Proteomes" id="UP000326759">
    <property type="component" value="Unassembled WGS sequence"/>
</dbReference>
<keyword evidence="7" id="KW-1185">Reference proteome</keyword>
<dbReference type="EMBL" id="SEYY01018892">
    <property type="protein sequence ID" value="KAB7498879.1"/>
    <property type="molecule type" value="Genomic_DNA"/>
</dbReference>
<reference evidence="6 7" key="1">
    <citation type="journal article" date="2019" name="PLoS Biol.">
        <title>Sex chromosomes control vertical transmission of feminizing Wolbachia symbionts in an isopod.</title>
        <authorList>
            <person name="Becking T."/>
            <person name="Chebbi M.A."/>
            <person name="Giraud I."/>
            <person name="Moumen B."/>
            <person name="Laverre T."/>
            <person name="Caubet Y."/>
            <person name="Peccoud J."/>
            <person name="Gilbert C."/>
            <person name="Cordaux R."/>
        </authorList>
    </citation>
    <scope>NUCLEOTIDE SEQUENCE [LARGE SCALE GENOMIC DNA]</scope>
    <source>
        <strain evidence="6">ANa2</strain>
        <tissue evidence="6">Whole body excluding digestive tract and cuticle</tissue>
    </source>
</reference>
<dbReference type="Pfam" id="PF13431">
    <property type="entry name" value="TPR_17"/>
    <property type="match status" value="1"/>
</dbReference>
<dbReference type="SUPFAM" id="SSF48452">
    <property type="entry name" value="TPR-like"/>
    <property type="match status" value="1"/>
</dbReference>
<dbReference type="EC" id="5.2.1.8" evidence="2"/>
<dbReference type="Gene3D" id="1.25.40.10">
    <property type="entry name" value="Tetratricopeptide repeat domain"/>
    <property type="match status" value="1"/>
</dbReference>
<keyword evidence="3" id="KW-0697">Rotamase</keyword>
<dbReference type="InterPro" id="IPR050754">
    <property type="entry name" value="FKBP4/5/8-like"/>
</dbReference>
<evidence type="ECO:0000256" key="5">
    <source>
        <dbReference type="ARBA" id="ARBA00029569"/>
    </source>
</evidence>
<dbReference type="OrthoDB" id="407558at2759"/>
<evidence type="ECO:0000256" key="3">
    <source>
        <dbReference type="ARBA" id="ARBA00023110"/>
    </source>
</evidence>
<evidence type="ECO:0000256" key="2">
    <source>
        <dbReference type="ARBA" id="ARBA00013194"/>
    </source>
</evidence>
<evidence type="ECO:0000256" key="1">
    <source>
        <dbReference type="ARBA" id="ARBA00000971"/>
    </source>
</evidence>
<dbReference type="SMART" id="SM00028">
    <property type="entry name" value="TPR"/>
    <property type="match status" value="3"/>
</dbReference>
<dbReference type="InterPro" id="IPR019734">
    <property type="entry name" value="TPR_rpt"/>
</dbReference>
<comment type="caution">
    <text evidence="6">The sequence shown here is derived from an EMBL/GenBank/DDBJ whole genome shotgun (WGS) entry which is preliminary data.</text>
</comment>
<evidence type="ECO:0000313" key="6">
    <source>
        <dbReference type="EMBL" id="KAB7498879.1"/>
    </source>
</evidence>
<keyword evidence="4" id="KW-0413">Isomerase</keyword>